<evidence type="ECO:0000313" key="2">
    <source>
        <dbReference type="Proteomes" id="UP001060215"/>
    </source>
</evidence>
<dbReference type="EMBL" id="CM045767">
    <property type="protein sequence ID" value="KAI7998398.1"/>
    <property type="molecule type" value="Genomic_DNA"/>
</dbReference>
<name>A0ACC0GB85_9ERIC</name>
<sequence>MILNQELTMWPWMKKHKHLNDLTTQVAQLKKKNDLIITSINVTTQHYLNVESVSSILIAQVTKLNHKLESLNEIISFLNASSGCLGKIKFVN</sequence>
<protein>
    <submittedName>
        <fullName evidence="1">BZIP transcription factor 44</fullName>
    </submittedName>
</protein>
<gene>
    <name evidence="1" type="ORF">LOK49_LG10G00925</name>
</gene>
<proteinExistence type="predicted"/>
<reference evidence="1 2" key="1">
    <citation type="journal article" date="2022" name="Plant J.">
        <title>Chromosome-level genome of Camellia lanceoleosa provides a valuable resource for understanding genome evolution and self-incompatibility.</title>
        <authorList>
            <person name="Gong W."/>
            <person name="Xiao S."/>
            <person name="Wang L."/>
            <person name="Liao Z."/>
            <person name="Chang Y."/>
            <person name="Mo W."/>
            <person name="Hu G."/>
            <person name="Li W."/>
            <person name="Zhao G."/>
            <person name="Zhu H."/>
            <person name="Hu X."/>
            <person name="Ji K."/>
            <person name="Xiang X."/>
            <person name="Song Q."/>
            <person name="Yuan D."/>
            <person name="Jin S."/>
            <person name="Zhang L."/>
        </authorList>
    </citation>
    <scope>NUCLEOTIDE SEQUENCE [LARGE SCALE GENOMIC DNA]</scope>
    <source>
        <strain evidence="1">SQ_2022a</strain>
    </source>
</reference>
<evidence type="ECO:0000313" key="1">
    <source>
        <dbReference type="EMBL" id="KAI7998398.1"/>
    </source>
</evidence>
<dbReference type="Proteomes" id="UP001060215">
    <property type="component" value="Chromosome 10"/>
</dbReference>
<comment type="caution">
    <text evidence="1">The sequence shown here is derived from an EMBL/GenBank/DDBJ whole genome shotgun (WGS) entry which is preliminary data.</text>
</comment>
<keyword evidence="2" id="KW-1185">Reference proteome</keyword>
<accession>A0ACC0GB85</accession>
<organism evidence="1 2">
    <name type="scientific">Camellia lanceoleosa</name>
    <dbReference type="NCBI Taxonomy" id="1840588"/>
    <lineage>
        <taxon>Eukaryota</taxon>
        <taxon>Viridiplantae</taxon>
        <taxon>Streptophyta</taxon>
        <taxon>Embryophyta</taxon>
        <taxon>Tracheophyta</taxon>
        <taxon>Spermatophyta</taxon>
        <taxon>Magnoliopsida</taxon>
        <taxon>eudicotyledons</taxon>
        <taxon>Gunneridae</taxon>
        <taxon>Pentapetalae</taxon>
        <taxon>asterids</taxon>
        <taxon>Ericales</taxon>
        <taxon>Theaceae</taxon>
        <taxon>Camellia</taxon>
    </lineage>
</organism>